<evidence type="ECO:0000256" key="1">
    <source>
        <dbReference type="ARBA" id="ARBA00022801"/>
    </source>
</evidence>
<comment type="caution">
    <text evidence="3">The sequence shown here is derived from an EMBL/GenBank/DDBJ whole genome shotgun (WGS) entry which is preliminary data.</text>
</comment>
<dbReference type="SUPFAM" id="SSF52266">
    <property type="entry name" value="SGNH hydrolase"/>
    <property type="match status" value="1"/>
</dbReference>
<reference evidence="3 4" key="1">
    <citation type="submission" date="2015-11" db="EMBL/GenBank/DDBJ databases">
        <title>Expanding the genomic diversity of Burkholderia species for the development of highly accurate diagnostics.</title>
        <authorList>
            <person name="Sahl J."/>
            <person name="Keim P."/>
            <person name="Wagner D."/>
        </authorList>
    </citation>
    <scope>NUCLEOTIDE SEQUENCE [LARGE SCALE GENOMIC DNA]</scope>
    <source>
        <strain evidence="3 4">TSV85</strain>
    </source>
</reference>
<dbReference type="PANTHER" id="PTHR45648">
    <property type="entry name" value="GDSL LIPASE/ACYLHYDROLASE FAMILY PROTEIN (AFU_ORTHOLOGUE AFUA_4G14700)"/>
    <property type="match status" value="1"/>
</dbReference>
<dbReference type="AlphaFoldDB" id="A0A118DLN9"/>
<dbReference type="InterPro" id="IPR051058">
    <property type="entry name" value="GDSL_Est/Lipase"/>
</dbReference>
<dbReference type="Gene3D" id="3.40.50.1110">
    <property type="entry name" value="SGNH hydrolase"/>
    <property type="match status" value="1"/>
</dbReference>
<dbReference type="EMBL" id="LOWA01000057">
    <property type="protein sequence ID" value="KVE23723.1"/>
    <property type="molecule type" value="Genomic_DNA"/>
</dbReference>
<evidence type="ECO:0000313" key="4">
    <source>
        <dbReference type="Proteomes" id="UP000062788"/>
    </source>
</evidence>
<dbReference type="OrthoDB" id="5292073at2"/>
<dbReference type="PANTHER" id="PTHR45648:SF5">
    <property type="entry name" value="OS04G0577300 PROTEIN"/>
    <property type="match status" value="1"/>
</dbReference>
<dbReference type="InterPro" id="IPR001087">
    <property type="entry name" value="GDSL"/>
</dbReference>
<organism evidence="3 4">
    <name type="scientific">Burkholderia singularis</name>
    <dbReference type="NCBI Taxonomy" id="1503053"/>
    <lineage>
        <taxon>Bacteria</taxon>
        <taxon>Pseudomonadati</taxon>
        <taxon>Pseudomonadota</taxon>
        <taxon>Betaproteobacteria</taxon>
        <taxon>Burkholderiales</taxon>
        <taxon>Burkholderiaceae</taxon>
        <taxon>Burkholderia</taxon>
        <taxon>pseudomallei group</taxon>
    </lineage>
</organism>
<proteinExistence type="predicted"/>
<dbReference type="PROSITE" id="PS01098">
    <property type="entry name" value="LIPASE_GDSL_SER"/>
    <property type="match status" value="1"/>
</dbReference>
<dbReference type="InterPro" id="IPR036514">
    <property type="entry name" value="SGNH_hydro_sf"/>
</dbReference>
<protein>
    <submittedName>
        <fullName evidence="3">Acylhydrolase</fullName>
    </submittedName>
</protein>
<keyword evidence="1 3" id="KW-0378">Hydrolase</keyword>
<gene>
    <name evidence="3" type="ORF">WS67_23670</name>
</gene>
<feature type="signal peptide" evidence="2">
    <location>
        <begin position="1"/>
        <end position="35"/>
    </location>
</feature>
<dbReference type="InterPro" id="IPR008265">
    <property type="entry name" value="Lipase_GDSL_AS"/>
</dbReference>
<accession>A0A118DLN9</accession>
<feature type="chain" id="PRO_5007158202" evidence="2">
    <location>
        <begin position="36"/>
        <end position="378"/>
    </location>
</feature>
<dbReference type="Proteomes" id="UP000062788">
    <property type="component" value="Unassembled WGS sequence"/>
</dbReference>
<dbReference type="Pfam" id="PF00657">
    <property type="entry name" value="Lipase_GDSL"/>
    <property type="match status" value="1"/>
</dbReference>
<dbReference type="GO" id="GO:0006629">
    <property type="term" value="P:lipid metabolic process"/>
    <property type="evidence" value="ECO:0007669"/>
    <property type="project" value="InterPro"/>
</dbReference>
<name>A0A118DLN9_9BURK</name>
<sequence>MNTRPTLLSSVRFTTRLLRRTAQTACAGALLAVLAACGGGDDAPATAGRVNMQVVAFGDSLSDAGTYAKQVQHLFGGGGRFTTNPGQVFTQEVAAYYGNTLTPAFEGGVGVPLQAAGGLDYAQGGARVSQQPGIGHAPEGTPNADFAGATTVPVATQVQQYLQQHGSFNANQIVLVTVGEADILYQMQAVQTAGNTPAAQQAAGQAVGAAAQQLAGIIQQIVAAGATHVFVANTRDMGQTPVALAAGAQGAFTQMSQLFNGTLAASLKALNVDPAKVAVLDLFTWANNIAANAKTYGFSVTNTGTACNLQAMEAAGAAAGAPDPTVFAWALFCSPPMYTTPDADQTYMFADPLHPSTHMHTLLAQYVEQQIAAAGISR</sequence>
<dbReference type="GO" id="GO:0016298">
    <property type="term" value="F:lipase activity"/>
    <property type="evidence" value="ECO:0007669"/>
    <property type="project" value="InterPro"/>
</dbReference>
<evidence type="ECO:0000256" key="2">
    <source>
        <dbReference type="SAM" id="SignalP"/>
    </source>
</evidence>
<dbReference type="RefSeq" id="WP_059520615.1">
    <property type="nucleotide sequence ID" value="NZ_LOWA01000057.1"/>
</dbReference>
<keyword evidence="4" id="KW-1185">Reference proteome</keyword>
<keyword evidence="2" id="KW-0732">Signal</keyword>
<evidence type="ECO:0000313" key="3">
    <source>
        <dbReference type="EMBL" id="KVE23723.1"/>
    </source>
</evidence>